<feature type="compositionally biased region" description="Basic residues" evidence="1">
    <location>
        <begin position="107"/>
        <end position="116"/>
    </location>
</feature>
<evidence type="ECO:0000313" key="2">
    <source>
        <dbReference type="EMBL" id="KOB62439.1"/>
    </source>
</evidence>
<keyword evidence="3" id="KW-1185">Reference proteome</keyword>
<sequence>MNPKEGRHVPTEKDMKAMNQLVQLIHECNRLQCTTFISTPPMNIYFDVLSKALCLIASYETKLDNYALKMDILNSKLEASINAIGVKADQPQLAEHRRNPPSAAVAHQKKPKRRSAGKTNSPKSVCVVSDSIVIPTLNETLHNAAAPQEKEIQNGGNVKPHAQQWTEVRNRKNRRPALLCGTAGPSITTLRAVEARKLLHLWNMESNVDEVRQYLLQLCPTGTCIVEELIPKGNYKSYKIDVPANCYDKCYAIDVWPINARIKPWIHYRKPMGTRASDDEYMRWFCKTESIISNLNGLVIILGDLNLNSASLSIVNYYCYFLPFCGLTEKNEIMNLHGGRLDVVLVRESVGVREVLVAVTEGIVPIDPLYHPALDVEFGIESAQNKYEVIQPSNINPVNDWNFNKCDYEQLDHLLSNASWDSVLQSSDAPLLQKSSMK</sequence>
<keyword evidence="2" id="KW-0548">Nucleotidyltransferase</keyword>
<dbReference type="AlphaFoldDB" id="A0A0L7KHS1"/>
<evidence type="ECO:0000313" key="3">
    <source>
        <dbReference type="Proteomes" id="UP000037510"/>
    </source>
</evidence>
<gene>
    <name evidence="2" type="ORF">OBRU01_25076</name>
</gene>
<name>A0A0L7KHS1_OPEBR</name>
<comment type="caution">
    <text evidence="2">The sequence shown here is derived from an EMBL/GenBank/DDBJ whole genome shotgun (WGS) entry which is preliminary data.</text>
</comment>
<dbReference type="EMBL" id="JTDY01009855">
    <property type="protein sequence ID" value="KOB62439.1"/>
    <property type="molecule type" value="Genomic_DNA"/>
</dbReference>
<organism evidence="2 3">
    <name type="scientific">Operophtera brumata</name>
    <name type="common">Winter moth</name>
    <name type="synonym">Phalaena brumata</name>
    <dbReference type="NCBI Taxonomy" id="104452"/>
    <lineage>
        <taxon>Eukaryota</taxon>
        <taxon>Metazoa</taxon>
        <taxon>Ecdysozoa</taxon>
        <taxon>Arthropoda</taxon>
        <taxon>Hexapoda</taxon>
        <taxon>Insecta</taxon>
        <taxon>Pterygota</taxon>
        <taxon>Neoptera</taxon>
        <taxon>Endopterygota</taxon>
        <taxon>Lepidoptera</taxon>
        <taxon>Glossata</taxon>
        <taxon>Ditrysia</taxon>
        <taxon>Geometroidea</taxon>
        <taxon>Geometridae</taxon>
        <taxon>Larentiinae</taxon>
        <taxon>Operophtera</taxon>
    </lineage>
</organism>
<feature type="region of interest" description="Disordered" evidence="1">
    <location>
        <begin position="90"/>
        <end position="123"/>
    </location>
</feature>
<keyword evidence="2" id="KW-0808">Transferase</keyword>
<protein>
    <submittedName>
        <fullName evidence="2">Putative reverse transcriptase</fullName>
    </submittedName>
</protein>
<dbReference type="GO" id="GO:0003964">
    <property type="term" value="F:RNA-directed DNA polymerase activity"/>
    <property type="evidence" value="ECO:0007669"/>
    <property type="project" value="UniProtKB-KW"/>
</dbReference>
<dbReference type="Proteomes" id="UP000037510">
    <property type="component" value="Unassembled WGS sequence"/>
</dbReference>
<keyword evidence="2" id="KW-0695">RNA-directed DNA polymerase</keyword>
<accession>A0A0L7KHS1</accession>
<reference evidence="2 3" key="1">
    <citation type="journal article" date="2015" name="Genome Biol. Evol.">
        <title>The genome of winter moth (Operophtera brumata) provides a genomic perspective on sexual dimorphism and phenology.</title>
        <authorList>
            <person name="Derks M.F."/>
            <person name="Smit S."/>
            <person name="Salis L."/>
            <person name="Schijlen E."/>
            <person name="Bossers A."/>
            <person name="Mateman C."/>
            <person name="Pijl A.S."/>
            <person name="de Ridder D."/>
            <person name="Groenen M.A."/>
            <person name="Visser M.E."/>
            <person name="Megens H.J."/>
        </authorList>
    </citation>
    <scope>NUCLEOTIDE SEQUENCE [LARGE SCALE GENOMIC DNA]</scope>
    <source>
        <strain evidence="2">WM2013NL</strain>
        <tissue evidence="2">Head and thorax</tissue>
    </source>
</reference>
<evidence type="ECO:0000256" key="1">
    <source>
        <dbReference type="SAM" id="MobiDB-lite"/>
    </source>
</evidence>
<proteinExistence type="predicted"/>